<comment type="caution">
    <text evidence="1">The sequence shown here is derived from an EMBL/GenBank/DDBJ whole genome shotgun (WGS) entry which is preliminary data.</text>
</comment>
<reference evidence="1" key="1">
    <citation type="submission" date="2022-07" db="EMBL/GenBank/DDBJ databases">
        <title>Parvularcula maris sp. nov., an algicidal bacterium isolated from seawater.</title>
        <authorList>
            <person name="Li F."/>
        </authorList>
    </citation>
    <scope>NUCLEOTIDE SEQUENCE</scope>
    <source>
        <strain evidence="1">BGMRC 0090</strain>
    </source>
</reference>
<evidence type="ECO:0000313" key="1">
    <source>
        <dbReference type="EMBL" id="MCQ8186066.1"/>
    </source>
</evidence>
<proteinExistence type="predicted"/>
<gene>
    <name evidence="1" type="ORF">NOG11_11770</name>
</gene>
<organism evidence="1 2">
    <name type="scientific">Parvularcula maris</name>
    <dbReference type="NCBI Taxonomy" id="2965077"/>
    <lineage>
        <taxon>Bacteria</taxon>
        <taxon>Pseudomonadati</taxon>
        <taxon>Pseudomonadota</taxon>
        <taxon>Alphaproteobacteria</taxon>
        <taxon>Parvularculales</taxon>
        <taxon>Parvularculaceae</taxon>
        <taxon>Parvularcula</taxon>
    </lineage>
</organism>
<accession>A0A9X2LAE7</accession>
<sequence>MKRAQIARHRLTWLVLPLIMAATIASALMVKPKDELRNEALPAFETVSR</sequence>
<protein>
    <submittedName>
        <fullName evidence="1">Uncharacterized protein</fullName>
    </submittedName>
</protein>
<dbReference type="AlphaFoldDB" id="A0A9X2LAE7"/>
<dbReference type="EMBL" id="JANIBC010000011">
    <property type="protein sequence ID" value="MCQ8186066.1"/>
    <property type="molecule type" value="Genomic_DNA"/>
</dbReference>
<dbReference type="Proteomes" id="UP001142610">
    <property type="component" value="Unassembled WGS sequence"/>
</dbReference>
<name>A0A9X2LAE7_9PROT</name>
<keyword evidence="2" id="KW-1185">Reference proteome</keyword>
<evidence type="ECO:0000313" key="2">
    <source>
        <dbReference type="Proteomes" id="UP001142610"/>
    </source>
</evidence>
<dbReference type="RefSeq" id="WP_256619961.1">
    <property type="nucleotide sequence ID" value="NZ_JANIBC010000011.1"/>
</dbReference>